<dbReference type="CDD" id="cd06339">
    <property type="entry name" value="PBP1_YraM_LppC_lipoprotein-like"/>
    <property type="match status" value="1"/>
</dbReference>
<evidence type="ECO:0000313" key="5">
    <source>
        <dbReference type="EMBL" id="BBD98642.1"/>
    </source>
</evidence>
<feature type="domain" description="Leucine-binding protein" evidence="4">
    <location>
        <begin position="74"/>
        <end position="385"/>
    </location>
</feature>
<dbReference type="PANTHER" id="PTHR30483">
    <property type="entry name" value="LEUCINE-SPECIFIC-BINDING PROTEIN"/>
    <property type="match status" value="1"/>
</dbReference>
<comment type="similarity">
    <text evidence="1">Belongs to the leucine-binding protein family.</text>
</comment>
<dbReference type="Gene3D" id="3.40.50.2300">
    <property type="match status" value="2"/>
</dbReference>
<gene>
    <name evidence="5" type="ORF">SAMIE_1021430</name>
</gene>
<evidence type="ECO:0000256" key="2">
    <source>
        <dbReference type="ARBA" id="ARBA00022729"/>
    </source>
</evidence>
<dbReference type="InterPro" id="IPR028081">
    <property type="entry name" value="Leu-bd"/>
</dbReference>
<dbReference type="KEGG" id="sami:SAMIE_1021430"/>
<evidence type="ECO:0000313" key="6">
    <source>
        <dbReference type="Proteomes" id="UP000279959"/>
    </source>
</evidence>
<protein>
    <submittedName>
        <fullName evidence="5">Penicillin-binding protein activator</fullName>
    </submittedName>
</protein>
<keyword evidence="2" id="KW-0732">Signal</keyword>
<evidence type="ECO:0000256" key="3">
    <source>
        <dbReference type="ARBA" id="ARBA00022970"/>
    </source>
</evidence>
<dbReference type="InterPro" id="IPR051010">
    <property type="entry name" value="BCAA_transport"/>
</dbReference>
<dbReference type="SUPFAM" id="SSF53822">
    <property type="entry name" value="Periplasmic binding protein-like I"/>
    <property type="match status" value="1"/>
</dbReference>
<name>A0A494WD77_9SPHN</name>
<dbReference type="Pfam" id="PF13458">
    <property type="entry name" value="Peripla_BP_6"/>
    <property type="match status" value="1"/>
</dbReference>
<keyword evidence="6" id="KW-1185">Reference proteome</keyword>
<proteinExistence type="inferred from homology"/>
<evidence type="ECO:0000256" key="1">
    <source>
        <dbReference type="ARBA" id="ARBA00010062"/>
    </source>
</evidence>
<organism evidence="5 6">
    <name type="scientific">Sphingobium amiense</name>
    <dbReference type="NCBI Taxonomy" id="135719"/>
    <lineage>
        <taxon>Bacteria</taxon>
        <taxon>Pseudomonadati</taxon>
        <taxon>Pseudomonadota</taxon>
        <taxon>Alphaproteobacteria</taxon>
        <taxon>Sphingomonadales</taxon>
        <taxon>Sphingomonadaceae</taxon>
        <taxon>Sphingobium</taxon>
    </lineage>
</organism>
<dbReference type="AlphaFoldDB" id="A0A494WD77"/>
<evidence type="ECO:0000259" key="4">
    <source>
        <dbReference type="Pfam" id="PF13458"/>
    </source>
</evidence>
<dbReference type="Proteomes" id="UP000279959">
    <property type="component" value="Chromosome"/>
</dbReference>
<dbReference type="GO" id="GO:0006865">
    <property type="term" value="P:amino acid transport"/>
    <property type="evidence" value="ECO:0007669"/>
    <property type="project" value="UniProtKB-KW"/>
</dbReference>
<keyword evidence="3" id="KW-0029">Amino-acid transport</keyword>
<dbReference type="PANTHER" id="PTHR30483:SF6">
    <property type="entry name" value="PERIPLASMIC BINDING PROTEIN OF ABC TRANSPORTER FOR NATURAL AMINO ACIDS"/>
    <property type="match status" value="1"/>
</dbReference>
<reference evidence="5 6" key="1">
    <citation type="submission" date="2018-05" db="EMBL/GenBank/DDBJ databases">
        <title>Complete Genome Sequence of the Nonylphenol-Degrading Bacterium Sphingobium amiense DSM 16289T.</title>
        <authorList>
            <person name="Ootsuka M."/>
            <person name="Nishizawa T."/>
            <person name="Ohta H."/>
        </authorList>
    </citation>
    <scope>NUCLEOTIDE SEQUENCE [LARGE SCALE GENOMIC DNA]</scope>
    <source>
        <strain evidence="5 6">DSM 16289</strain>
    </source>
</reference>
<keyword evidence="3" id="KW-0813">Transport</keyword>
<dbReference type="InterPro" id="IPR028082">
    <property type="entry name" value="Peripla_BP_I"/>
</dbReference>
<dbReference type="EMBL" id="AP018664">
    <property type="protein sequence ID" value="BBD98642.1"/>
    <property type="molecule type" value="Genomic_DNA"/>
</dbReference>
<accession>A0A494WD77</accession>
<sequence length="402" mass="41803">MTETDAARQAPRLAKPFAAVKQGARIAFVASALFLAACQSIVPKGNAPTAPTAPTRPTAPEVVQGLPTDTARHRVALLVPMSGANAGVGQSIANATTLALLDTKTDRVRITTYDTAMGAAVAVNKALADGNRLILGPLLAEDARIVGPIAARANVPVISFSNDVSAAGSGVYVMGYNPGQSIERVVDFAKSKGLTRFGALVPRGTYGERAGNAMLRAVEQAGGTVVSMQTFDRSPASMTAAVRKLEASSSYDALLIADSGRVALQIAPLVRKNGGATARLLGTELWNADTALAASPVLRGAWFASVSDAFYRQLVTKYRARFGSAPYRLSSLGYDSVLLTVRIAQDWKPGTPFPAARLRDAGGFSGIDGAFRFNRAGVAERALEVNEVGAGVVDAAPRGFGD</sequence>
<dbReference type="RefSeq" id="WP_066700439.1">
    <property type="nucleotide sequence ID" value="NZ_AP018664.1"/>
</dbReference>